<accession>A0A4P6Q817</accession>
<dbReference type="InterPro" id="IPR010093">
    <property type="entry name" value="SinI_DNA-bd"/>
</dbReference>
<sequence length="70" mass="7878">MSTPSTPGPEEELPPLLTVTEVARMLRLSKMTVYRMIHDGRLPAIRIGRAYRVPEPAARAVYAQFVEPSR</sequence>
<gene>
    <name evidence="2" type="ORF">EKD16_25625</name>
</gene>
<dbReference type="SUPFAM" id="SSF46955">
    <property type="entry name" value="Putative DNA-binding domain"/>
    <property type="match status" value="1"/>
</dbReference>
<dbReference type="EMBL" id="CP036456">
    <property type="protein sequence ID" value="QBI56865.1"/>
    <property type="molecule type" value="Genomic_DNA"/>
</dbReference>
<dbReference type="OrthoDB" id="1853825at2"/>
<proteinExistence type="predicted"/>
<name>A0A4P6Q817_9ACTN</name>
<dbReference type="Pfam" id="PF12728">
    <property type="entry name" value="HTH_17"/>
    <property type="match status" value="1"/>
</dbReference>
<evidence type="ECO:0000313" key="2">
    <source>
        <dbReference type="EMBL" id="QBI56865.1"/>
    </source>
</evidence>
<keyword evidence="3" id="KW-1185">Reference proteome</keyword>
<feature type="domain" description="Helix-turn-helix" evidence="1">
    <location>
        <begin position="16"/>
        <end position="55"/>
    </location>
</feature>
<reference evidence="2 3" key="1">
    <citation type="submission" date="2019-02" db="EMBL/GenBank/DDBJ databases">
        <authorList>
            <person name="Khodamoradi S."/>
            <person name="Hahnke R.L."/>
            <person name="Kaempfer P."/>
            <person name="Schumann P."/>
            <person name="Rohde M."/>
            <person name="Steinert M."/>
            <person name="Luzhetskyy A."/>
            <person name="Wink J."/>
            <person name="Ruckert C."/>
        </authorList>
    </citation>
    <scope>NUCLEOTIDE SEQUENCE [LARGE SCALE GENOMIC DNA]</scope>
    <source>
        <strain evidence="2 3">M2</strain>
        <plasmid evidence="3">phim2</plasmid>
    </source>
</reference>
<dbReference type="InterPro" id="IPR041657">
    <property type="entry name" value="HTH_17"/>
</dbReference>
<dbReference type="KEGG" id="strr:EKD16_25625"/>
<geneLocation type="plasmid" evidence="3">
    <name>phim2</name>
</geneLocation>
<dbReference type="Proteomes" id="UP000292235">
    <property type="component" value="Plasmid phiM2"/>
</dbReference>
<dbReference type="AlphaFoldDB" id="A0A4P6Q817"/>
<protein>
    <submittedName>
        <fullName evidence="2">Helix-turn-helix domain protein</fullName>
    </submittedName>
</protein>
<evidence type="ECO:0000259" key="1">
    <source>
        <dbReference type="Pfam" id="PF12728"/>
    </source>
</evidence>
<evidence type="ECO:0000313" key="3">
    <source>
        <dbReference type="Proteomes" id="UP000292235"/>
    </source>
</evidence>
<dbReference type="GO" id="GO:0003677">
    <property type="term" value="F:DNA binding"/>
    <property type="evidence" value="ECO:0007669"/>
    <property type="project" value="InterPro"/>
</dbReference>
<organism evidence="2 3">
    <name type="scientific">Streptomonospora litoralis</name>
    <dbReference type="NCBI Taxonomy" id="2498135"/>
    <lineage>
        <taxon>Bacteria</taxon>
        <taxon>Bacillati</taxon>
        <taxon>Actinomycetota</taxon>
        <taxon>Actinomycetes</taxon>
        <taxon>Streptosporangiales</taxon>
        <taxon>Nocardiopsidaceae</taxon>
        <taxon>Streptomonospora</taxon>
    </lineage>
</organism>
<dbReference type="RefSeq" id="WP_131103023.1">
    <property type="nucleotide sequence ID" value="NZ_CP036456.1"/>
</dbReference>
<dbReference type="InterPro" id="IPR009061">
    <property type="entry name" value="DNA-bd_dom_put_sf"/>
</dbReference>
<keyword evidence="2" id="KW-0614">Plasmid</keyword>
<dbReference type="NCBIfam" id="TIGR01764">
    <property type="entry name" value="excise"/>
    <property type="match status" value="1"/>
</dbReference>